<dbReference type="Proteomes" id="UP001500506">
    <property type="component" value="Unassembled WGS sequence"/>
</dbReference>
<dbReference type="Pfam" id="PF12146">
    <property type="entry name" value="Hydrolase_4"/>
    <property type="match status" value="1"/>
</dbReference>
<evidence type="ECO:0000313" key="3">
    <source>
        <dbReference type="Proteomes" id="UP001500506"/>
    </source>
</evidence>
<dbReference type="EMBL" id="BAAANH010000007">
    <property type="protein sequence ID" value="GAA1768830.1"/>
    <property type="molecule type" value="Genomic_DNA"/>
</dbReference>
<dbReference type="PANTHER" id="PTHR11614">
    <property type="entry name" value="PHOSPHOLIPASE-RELATED"/>
    <property type="match status" value="1"/>
</dbReference>
<protein>
    <submittedName>
        <fullName evidence="2">Alpha/beta hydrolase</fullName>
    </submittedName>
</protein>
<name>A0ABP4X6N6_9MICO</name>
<feature type="domain" description="Serine aminopeptidase S33" evidence="1">
    <location>
        <begin position="34"/>
        <end position="276"/>
    </location>
</feature>
<keyword evidence="3" id="KW-1185">Reference proteome</keyword>
<dbReference type="InterPro" id="IPR051044">
    <property type="entry name" value="MAG_DAG_Lipase"/>
</dbReference>
<organism evidence="2 3">
    <name type="scientific">Agromyces humatus</name>
    <dbReference type="NCBI Taxonomy" id="279573"/>
    <lineage>
        <taxon>Bacteria</taxon>
        <taxon>Bacillati</taxon>
        <taxon>Actinomycetota</taxon>
        <taxon>Actinomycetes</taxon>
        <taxon>Micrococcales</taxon>
        <taxon>Microbacteriaceae</taxon>
        <taxon>Agromyces</taxon>
    </lineage>
</organism>
<proteinExistence type="predicted"/>
<dbReference type="Gene3D" id="3.40.50.1820">
    <property type="entry name" value="alpha/beta hydrolase"/>
    <property type="match status" value="1"/>
</dbReference>
<reference evidence="3" key="1">
    <citation type="journal article" date="2019" name="Int. J. Syst. Evol. Microbiol.">
        <title>The Global Catalogue of Microorganisms (GCM) 10K type strain sequencing project: providing services to taxonomists for standard genome sequencing and annotation.</title>
        <authorList>
            <consortium name="The Broad Institute Genomics Platform"/>
            <consortium name="The Broad Institute Genome Sequencing Center for Infectious Disease"/>
            <person name="Wu L."/>
            <person name="Ma J."/>
        </authorList>
    </citation>
    <scope>NUCLEOTIDE SEQUENCE [LARGE SCALE GENOMIC DNA]</scope>
    <source>
        <strain evidence="3">JCM 14319</strain>
    </source>
</reference>
<dbReference type="SUPFAM" id="SSF53474">
    <property type="entry name" value="alpha/beta-Hydrolases"/>
    <property type="match status" value="1"/>
</dbReference>
<sequence>MSANGCRDCHNVRMPTFTDDYGVRIHYRSWRVPDPTAVVQLAHGIGDHIGRYGELIEALNTAGYSVWADDHRGHGQTGFEQHGGDLTRMGRPGPGGMRAAISGLERFGEVIRDAEGDEVPLVMLAHSWGSFMAQHIVNRHPDRYDAVVLTGTSWLQLGYTNIGDLNKRFARPGGTPMDWISRDTAVPEAFMADPYTTSRTLQQLFGWPQSFTLIRRPSKRIPSELPLLIMVGSEDVVGGVRGSRALLKDYIRRANLVDATLIVYDGARHELFNETNREEVRGDLIRWLDERFAVD</sequence>
<dbReference type="InterPro" id="IPR022742">
    <property type="entry name" value="Hydrolase_4"/>
</dbReference>
<keyword evidence="2" id="KW-0378">Hydrolase</keyword>
<comment type="caution">
    <text evidence="2">The sequence shown here is derived from an EMBL/GenBank/DDBJ whole genome shotgun (WGS) entry which is preliminary data.</text>
</comment>
<dbReference type="InterPro" id="IPR029058">
    <property type="entry name" value="AB_hydrolase_fold"/>
</dbReference>
<evidence type="ECO:0000259" key="1">
    <source>
        <dbReference type="Pfam" id="PF12146"/>
    </source>
</evidence>
<accession>A0ABP4X6N6</accession>
<evidence type="ECO:0000313" key="2">
    <source>
        <dbReference type="EMBL" id="GAA1768830.1"/>
    </source>
</evidence>
<gene>
    <name evidence="2" type="ORF">GCM10009747_32320</name>
</gene>
<dbReference type="GO" id="GO:0016787">
    <property type="term" value="F:hydrolase activity"/>
    <property type="evidence" value="ECO:0007669"/>
    <property type="project" value="UniProtKB-KW"/>
</dbReference>